<organism evidence="1 2">
    <name type="scientific">Lactuca saligna</name>
    <name type="common">Willowleaf lettuce</name>
    <dbReference type="NCBI Taxonomy" id="75948"/>
    <lineage>
        <taxon>Eukaryota</taxon>
        <taxon>Viridiplantae</taxon>
        <taxon>Streptophyta</taxon>
        <taxon>Embryophyta</taxon>
        <taxon>Tracheophyta</taxon>
        <taxon>Spermatophyta</taxon>
        <taxon>Magnoliopsida</taxon>
        <taxon>eudicotyledons</taxon>
        <taxon>Gunneridae</taxon>
        <taxon>Pentapetalae</taxon>
        <taxon>asterids</taxon>
        <taxon>campanulids</taxon>
        <taxon>Asterales</taxon>
        <taxon>Asteraceae</taxon>
        <taxon>Cichorioideae</taxon>
        <taxon>Cichorieae</taxon>
        <taxon>Lactucinae</taxon>
        <taxon>Lactuca</taxon>
    </lineage>
</organism>
<dbReference type="AlphaFoldDB" id="A0AA36EKG3"/>
<dbReference type="Proteomes" id="UP001177003">
    <property type="component" value="Chromosome 8"/>
</dbReference>
<dbReference type="EMBL" id="OX465084">
    <property type="protein sequence ID" value="CAI9299248.1"/>
    <property type="molecule type" value="Genomic_DNA"/>
</dbReference>
<gene>
    <name evidence="1" type="ORF">LSALG_LOCUS37969</name>
</gene>
<accession>A0AA36EKG3</accession>
<keyword evidence="2" id="KW-1185">Reference proteome</keyword>
<proteinExistence type="predicted"/>
<protein>
    <submittedName>
        <fullName evidence="1">Uncharacterized protein</fullName>
    </submittedName>
</protein>
<reference evidence="1" key="1">
    <citation type="submission" date="2023-04" db="EMBL/GenBank/DDBJ databases">
        <authorList>
            <person name="Vijverberg K."/>
            <person name="Xiong W."/>
            <person name="Schranz E."/>
        </authorList>
    </citation>
    <scope>NUCLEOTIDE SEQUENCE</scope>
</reference>
<evidence type="ECO:0000313" key="2">
    <source>
        <dbReference type="Proteomes" id="UP001177003"/>
    </source>
</evidence>
<evidence type="ECO:0000313" key="1">
    <source>
        <dbReference type="EMBL" id="CAI9299248.1"/>
    </source>
</evidence>
<name>A0AA36EKG3_LACSI</name>
<sequence length="127" mass="14427">MFLMVEREILHSLVSCSQKSVTLGVVSDICIVKHKRTNLSKKKVVVEKKEKVDIDCEWNFNTSEGDFELEEFMQKLEVFMTYIGEQGSDESPVTKEAHIDKLYEATTNPQVVDVENPPMVKNKGSAT</sequence>